<organism evidence="2 3">
    <name type="scientific">Thalassorhabdus alkalitolerans</name>
    <dbReference type="NCBI Taxonomy" id="2282697"/>
    <lineage>
        <taxon>Bacteria</taxon>
        <taxon>Bacillati</taxon>
        <taxon>Bacillota</taxon>
        <taxon>Bacilli</taxon>
        <taxon>Bacillales</taxon>
        <taxon>Bacillaceae</taxon>
        <taxon>Thalassorhabdus</taxon>
    </lineage>
</organism>
<comment type="caution">
    <text evidence="2">The sequence shown here is derived from an EMBL/GenBank/DDBJ whole genome shotgun (WGS) entry which is preliminary data.</text>
</comment>
<protein>
    <recommendedName>
        <fullName evidence="4">ABC-2 family transporter protein</fullName>
    </recommendedName>
</protein>
<reference evidence="3" key="1">
    <citation type="journal article" date="2019" name="Int. J. Syst. Evol. Microbiol.">
        <title>The Global Catalogue of Microorganisms (GCM) 10K type strain sequencing project: providing services to taxonomists for standard genome sequencing and annotation.</title>
        <authorList>
            <consortium name="The Broad Institute Genomics Platform"/>
            <consortium name="The Broad Institute Genome Sequencing Center for Infectious Disease"/>
            <person name="Wu L."/>
            <person name="Ma J."/>
        </authorList>
    </citation>
    <scope>NUCLEOTIDE SEQUENCE [LARGE SCALE GENOMIC DNA]</scope>
    <source>
        <strain evidence="3">CECT 7184</strain>
    </source>
</reference>
<dbReference type="EMBL" id="JBHSOZ010000005">
    <property type="protein sequence ID" value="MFC5713703.1"/>
    <property type="molecule type" value="Genomic_DNA"/>
</dbReference>
<keyword evidence="1" id="KW-1133">Transmembrane helix</keyword>
<keyword evidence="1" id="KW-0472">Membrane</keyword>
<feature type="transmembrane region" description="Helical" evidence="1">
    <location>
        <begin position="42"/>
        <end position="65"/>
    </location>
</feature>
<dbReference type="Proteomes" id="UP001596142">
    <property type="component" value="Unassembled WGS sequence"/>
</dbReference>
<sequence length="238" mass="27078">MRKELKHNLWAFVFTLVFTALCGVVTMFFLNQLARNEFVTEAGNINGILLDVIFVGMTPSLAALYMSSPYLSFRTVKEDPFNKKMALLRALPIPVSVLTLSRTLAMVIILTVMSIVFYLIITAGLSNEFFTYITRQEFILFILFWFGYALLLGGWNPFVEYGLNGIMLYLSPYIFLLVLLIAIIIISVFTGRGFVEWSFLLIREYGWIAALFSLGAGAAGVVFWNQLLKQRLLKKDFL</sequence>
<accession>A0ABW0YMI7</accession>
<feature type="transmembrane region" description="Helical" evidence="1">
    <location>
        <begin position="9"/>
        <end position="30"/>
    </location>
</feature>
<feature type="transmembrane region" description="Helical" evidence="1">
    <location>
        <begin position="138"/>
        <end position="158"/>
    </location>
</feature>
<feature type="transmembrane region" description="Helical" evidence="1">
    <location>
        <begin position="107"/>
        <end position="126"/>
    </location>
</feature>
<feature type="transmembrane region" description="Helical" evidence="1">
    <location>
        <begin position="170"/>
        <end position="195"/>
    </location>
</feature>
<proteinExistence type="predicted"/>
<keyword evidence="1" id="KW-0812">Transmembrane</keyword>
<evidence type="ECO:0000256" key="1">
    <source>
        <dbReference type="SAM" id="Phobius"/>
    </source>
</evidence>
<name>A0ABW0YMI7_9BACI</name>
<feature type="transmembrane region" description="Helical" evidence="1">
    <location>
        <begin position="207"/>
        <end position="228"/>
    </location>
</feature>
<evidence type="ECO:0000313" key="2">
    <source>
        <dbReference type="EMBL" id="MFC5713703.1"/>
    </source>
</evidence>
<evidence type="ECO:0008006" key="4">
    <source>
        <dbReference type="Google" id="ProtNLM"/>
    </source>
</evidence>
<evidence type="ECO:0000313" key="3">
    <source>
        <dbReference type="Proteomes" id="UP001596142"/>
    </source>
</evidence>
<gene>
    <name evidence="2" type="ORF">ACFPU1_13005</name>
</gene>
<keyword evidence="3" id="KW-1185">Reference proteome</keyword>